<protein>
    <submittedName>
        <fullName evidence="9">Serine chemoreceptor protein</fullName>
    </submittedName>
</protein>
<evidence type="ECO:0000256" key="6">
    <source>
        <dbReference type="SAM" id="Phobius"/>
    </source>
</evidence>
<evidence type="ECO:0000259" key="7">
    <source>
        <dbReference type="PROSITE" id="PS50111"/>
    </source>
</evidence>
<dbReference type="SUPFAM" id="SSF58104">
    <property type="entry name" value="Methyl-accepting chemotaxis protein (MCP) signaling domain"/>
    <property type="match status" value="1"/>
</dbReference>
<feature type="coiled-coil region" evidence="4">
    <location>
        <begin position="563"/>
        <end position="601"/>
    </location>
</feature>
<dbReference type="EMBL" id="CP121472">
    <property type="protein sequence ID" value="WPL19611.1"/>
    <property type="molecule type" value="Genomic_DNA"/>
</dbReference>
<accession>A0ABZ0SF05</accession>
<evidence type="ECO:0000256" key="5">
    <source>
        <dbReference type="SAM" id="MobiDB-lite"/>
    </source>
</evidence>
<feature type="domain" description="HBM" evidence="8">
    <location>
        <begin position="45"/>
        <end position="285"/>
    </location>
</feature>
<gene>
    <name evidence="9" type="primary">tsr_3</name>
    <name evidence="9" type="ORF">Thiowin_04748</name>
</gene>
<feature type="domain" description="Methyl-accepting transducer" evidence="7">
    <location>
        <begin position="377"/>
        <end position="592"/>
    </location>
</feature>
<name>A0ABZ0SF05_9GAMM</name>
<evidence type="ECO:0000259" key="8">
    <source>
        <dbReference type="PROSITE" id="PS51753"/>
    </source>
</evidence>
<evidence type="ECO:0000256" key="1">
    <source>
        <dbReference type="ARBA" id="ARBA00022500"/>
    </source>
</evidence>
<proteinExistence type="inferred from homology"/>
<dbReference type="InterPro" id="IPR032255">
    <property type="entry name" value="HBM"/>
</dbReference>
<keyword evidence="1" id="KW-0145">Chemotaxis</keyword>
<dbReference type="InterPro" id="IPR024478">
    <property type="entry name" value="HlyB_4HB_MCP"/>
</dbReference>
<feature type="region of interest" description="Disordered" evidence="5">
    <location>
        <begin position="616"/>
        <end position="653"/>
    </location>
</feature>
<dbReference type="PROSITE" id="PS50111">
    <property type="entry name" value="CHEMOTAXIS_TRANSDUC_2"/>
    <property type="match status" value="1"/>
</dbReference>
<dbReference type="Pfam" id="PF12729">
    <property type="entry name" value="4HB_MCP_1"/>
    <property type="match status" value="1"/>
</dbReference>
<evidence type="ECO:0000313" key="10">
    <source>
        <dbReference type="Proteomes" id="UP001432180"/>
    </source>
</evidence>
<comment type="similarity">
    <text evidence="2">Belongs to the methyl-accepting chemotaxis (MCP) protein family.</text>
</comment>
<sequence>MLSSLTMAKKLILGFGIVLALLILVGGFSFVTINNASSDFALYRDKARKANAMGELQAAMLMARMNVKDFLITKGSDKDRQEFQQYATQTQNLLNEIAPTINQPERASKIRSAQESIGAYIAGFDKLIVFMADQNKIFEDDLRRLGRDIEQRLTEMWEVAGREDDQQTEVLTAQALRNILIARVYVRYFVDDNTVESANRVHQEFKDFQQRLAELDERVQGSQRRLLNEITRLGSEYLSGFDLGVKNINERDTLVANTLDTLGPQFAATLNDIKQSFISEQDEIGPRVQAANERAVFIITVLSGIALLFGVIIAWVIIRGVMAQLGKDPGIIADVTKRVANGDLGIEFDQQGMRGVYADMHGMVQQLQQIVGEVRVGADNLSSASSEVSSTAQALSQGATEQAASVEETTASIEQLNASVQQNTENARVTNGIAKSSAEEARQGGEAVNRTVAAMKEIASKIGMIEEIAYKTNLLALNAAIEAARAGEHGKGFTVVAAEVRKLAENSGVTAQEINQLATNSVSIAEDAGRVLEQMVPNIVKTAELVEEITAASGEQASGIGQINDAMGQLDKATQQNASSSEELAATAEELSGQAAQLQETMAFFKLAGGGGKRQSLAVKKAPVPKKSAAAPRGDDGFATGGDDLDSQDFERF</sequence>
<feature type="coiled-coil region" evidence="4">
    <location>
        <begin position="198"/>
        <end position="225"/>
    </location>
</feature>
<feature type="transmembrane region" description="Helical" evidence="6">
    <location>
        <begin position="295"/>
        <end position="318"/>
    </location>
</feature>
<reference evidence="9 10" key="1">
    <citation type="journal article" date="2023" name="Microorganisms">
        <title>Thiorhodovibrio frisius and Trv. litoralis spp. nov., Two Novel Members from a Clade of Fastidious Purple Sulfur Bacteria That Exhibit Unique Red-Shifted Light-Harvesting Capabilities.</title>
        <authorList>
            <person name="Methner A."/>
            <person name="Kuzyk S.B."/>
            <person name="Petersen J."/>
            <person name="Bauer S."/>
            <person name="Brinkmann H."/>
            <person name="Sichau K."/>
            <person name="Wanner G."/>
            <person name="Wolf J."/>
            <person name="Neumann-Schaal M."/>
            <person name="Henke P."/>
            <person name="Tank M."/>
            <person name="Sproer C."/>
            <person name="Bunk B."/>
            <person name="Overmann J."/>
        </authorList>
    </citation>
    <scope>NUCLEOTIDE SEQUENCE [LARGE SCALE GENOMIC DNA]</scope>
    <source>
        <strain evidence="9 10">DSM 6702</strain>
    </source>
</reference>
<keyword evidence="6" id="KW-0812">Transmembrane</keyword>
<evidence type="ECO:0000256" key="2">
    <source>
        <dbReference type="ARBA" id="ARBA00029447"/>
    </source>
</evidence>
<dbReference type="PANTHER" id="PTHR43531">
    <property type="entry name" value="PROTEIN ICFG"/>
    <property type="match status" value="1"/>
</dbReference>
<evidence type="ECO:0000256" key="4">
    <source>
        <dbReference type="SAM" id="Coils"/>
    </source>
</evidence>
<dbReference type="SMART" id="SM00283">
    <property type="entry name" value="MA"/>
    <property type="match status" value="1"/>
</dbReference>
<dbReference type="SMART" id="SM01358">
    <property type="entry name" value="HBM"/>
    <property type="match status" value="1"/>
</dbReference>
<feature type="compositionally biased region" description="Low complexity" evidence="5">
    <location>
        <begin position="618"/>
        <end position="632"/>
    </location>
</feature>
<dbReference type="PROSITE" id="PS51753">
    <property type="entry name" value="HBM"/>
    <property type="match status" value="1"/>
</dbReference>
<keyword evidence="4" id="KW-0175">Coiled coil</keyword>
<dbReference type="PANTHER" id="PTHR43531:SF11">
    <property type="entry name" value="METHYL-ACCEPTING CHEMOTAXIS PROTEIN 3"/>
    <property type="match status" value="1"/>
</dbReference>
<dbReference type="InterPro" id="IPR004089">
    <property type="entry name" value="MCPsignal_dom"/>
</dbReference>
<keyword evidence="3" id="KW-0807">Transducer</keyword>
<dbReference type="Gene3D" id="1.10.287.950">
    <property type="entry name" value="Methyl-accepting chemotaxis protein"/>
    <property type="match status" value="1"/>
</dbReference>
<keyword evidence="10" id="KW-1185">Reference proteome</keyword>
<keyword evidence="6" id="KW-0472">Membrane</keyword>
<evidence type="ECO:0000256" key="3">
    <source>
        <dbReference type="PROSITE-ProRule" id="PRU00284"/>
    </source>
</evidence>
<dbReference type="RefSeq" id="WP_328985361.1">
    <property type="nucleotide sequence ID" value="NZ_CP121472.1"/>
</dbReference>
<dbReference type="Pfam" id="PF00015">
    <property type="entry name" value="MCPsignal"/>
    <property type="match status" value="1"/>
</dbReference>
<feature type="compositionally biased region" description="Acidic residues" evidence="5">
    <location>
        <begin position="643"/>
        <end position="653"/>
    </location>
</feature>
<organism evidence="9 10">
    <name type="scientific">Thiorhodovibrio winogradskyi</name>
    <dbReference type="NCBI Taxonomy" id="77007"/>
    <lineage>
        <taxon>Bacteria</taxon>
        <taxon>Pseudomonadati</taxon>
        <taxon>Pseudomonadota</taxon>
        <taxon>Gammaproteobacteria</taxon>
        <taxon>Chromatiales</taxon>
        <taxon>Chromatiaceae</taxon>
        <taxon>Thiorhodovibrio</taxon>
    </lineage>
</organism>
<dbReference type="InterPro" id="IPR051310">
    <property type="entry name" value="MCP_chemotaxis"/>
</dbReference>
<evidence type="ECO:0000313" key="9">
    <source>
        <dbReference type="EMBL" id="WPL19611.1"/>
    </source>
</evidence>
<dbReference type="Proteomes" id="UP001432180">
    <property type="component" value="Chromosome"/>
</dbReference>
<keyword evidence="6" id="KW-1133">Transmembrane helix</keyword>